<name>A0A8H4UKV3_9HYPO</name>
<evidence type="ECO:0000313" key="2">
    <source>
        <dbReference type="EMBL" id="KAF4978809.1"/>
    </source>
</evidence>
<gene>
    <name evidence="2" type="ORF">FZEAL_4876</name>
</gene>
<dbReference type="Pfam" id="PF06985">
    <property type="entry name" value="HET"/>
    <property type="match status" value="1"/>
</dbReference>
<protein>
    <recommendedName>
        <fullName evidence="1">Heterokaryon incompatibility domain-containing protein</fullName>
    </recommendedName>
</protein>
<evidence type="ECO:0000313" key="3">
    <source>
        <dbReference type="Proteomes" id="UP000635477"/>
    </source>
</evidence>
<dbReference type="OrthoDB" id="5362512at2759"/>
<reference evidence="2" key="1">
    <citation type="journal article" date="2020" name="BMC Genomics">
        <title>Correction to: Identification and distribution of gene clusters required for synthesis of sphingolipid metabolism inhibitors in diverse species of the filamentous fungus Fusarium.</title>
        <authorList>
            <person name="Kim H.S."/>
            <person name="Lohmar J.M."/>
            <person name="Busman M."/>
            <person name="Brown D.W."/>
            <person name="Naumann T.A."/>
            <person name="Divon H.H."/>
            <person name="Lysoe E."/>
            <person name="Uhlig S."/>
            <person name="Proctor R.H."/>
        </authorList>
    </citation>
    <scope>NUCLEOTIDE SEQUENCE</scope>
    <source>
        <strain evidence="2">NRRL 22465</strain>
    </source>
</reference>
<feature type="domain" description="Heterokaryon incompatibility" evidence="1">
    <location>
        <begin position="178"/>
        <end position="324"/>
    </location>
</feature>
<evidence type="ECO:0000259" key="1">
    <source>
        <dbReference type="Pfam" id="PF06985"/>
    </source>
</evidence>
<proteinExistence type="predicted"/>
<accession>A0A8H4UKV3</accession>
<sequence>MLCQECKFVFEEPLVLVQKPRQLDRWSANCSYGITLSQLELKATFCYICRGIIRQLVASRTSTRLQIQADTVLQIKYALSIQTDPRGCVRLWNQAFLDGQGLGPQVVHFDKVSIEEPPLTSTNTNSAETLEFVKRCLNACRDQHKACVALTPSWSPTRLVQVEQNSLRLVESTVSEPYASLSHCWGNAQILKLTVENMASLKREIPIARLPQTFRDAIQVVKSLGIKYIWIDSLCIIQNSNDDWQREARTMLKVYQHAQCNIAASHSANSFGGLFRNRNPGLLGSVLDIDNGKLKGRFHLVDQGYFGQEVDDAPLNRRSWVAQERLLSPRIIHFAPEQVIWDCAELTACESLPHDPKVWCKYGAPGRKFGCKQNSEFTTTPKTVQGSLGRWARIVNTYSACGLTVLGDKLMAIFGVAENLRNELGLEYCAGLWQHKMEIQLAWFVLEHQTNRSPRNDLAPSWSWLSINGAVDMQQIDLYLGYDIKPLVSITEVDLRRETGDARCEKIVGFLRMRCSLNPVTVKEARETSKSQAKAWSMQREHALFERQVGYRV</sequence>
<reference evidence="2" key="2">
    <citation type="submission" date="2020-05" db="EMBL/GenBank/DDBJ databases">
        <authorList>
            <person name="Kim H.-S."/>
            <person name="Proctor R.H."/>
            <person name="Brown D.W."/>
        </authorList>
    </citation>
    <scope>NUCLEOTIDE SEQUENCE</scope>
    <source>
        <strain evidence="2">NRRL 22465</strain>
    </source>
</reference>
<dbReference type="PANTHER" id="PTHR33112:SF10">
    <property type="entry name" value="TOL"/>
    <property type="match status" value="1"/>
</dbReference>
<keyword evidence="3" id="KW-1185">Reference proteome</keyword>
<dbReference type="InterPro" id="IPR010730">
    <property type="entry name" value="HET"/>
</dbReference>
<dbReference type="PANTHER" id="PTHR33112">
    <property type="entry name" value="DOMAIN PROTEIN, PUTATIVE-RELATED"/>
    <property type="match status" value="1"/>
</dbReference>
<dbReference type="EMBL" id="JABEYC010000339">
    <property type="protein sequence ID" value="KAF4978809.1"/>
    <property type="molecule type" value="Genomic_DNA"/>
</dbReference>
<dbReference type="AlphaFoldDB" id="A0A8H4UKV3"/>
<organism evidence="2 3">
    <name type="scientific">Fusarium zealandicum</name>
    <dbReference type="NCBI Taxonomy" id="1053134"/>
    <lineage>
        <taxon>Eukaryota</taxon>
        <taxon>Fungi</taxon>
        <taxon>Dikarya</taxon>
        <taxon>Ascomycota</taxon>
        <taxon>Pezizomycotina</taxon>
        <taxon>Sordariomycetes</taxon>
        <taxon>Hypocreomycetidae</taxon>
        <taxon>Hypocreales</taxon>
        <taxon>Nectriaceae</taxon>
        <taxon>Fusarium</taxon>
        <taxon>Fusarium staphyleae species complex</taxon>
    </lineage>
</organism>
<comment type="caution">
    <text evidence="2">The sequence shown here is derived from an EMBL/GenBank/DDBJ whole genome shotgun (WGS) entry which is preliminary data.</text>
</comment>
<dbReference type="Proteomes" id="UP000635477">
    <property type="component" value="Unassembled WGS sequence"/>
</dbReference>